<keyword evidence="2" id="KW-1185">Reference proteome</keyword>
<evidence type="ECO:0000313" key="2">
    <source>
        <dbReference type="Proteomes" id="UP000646738"/>
    </source>
</evidence>
<evidence type="ECO:0000313" key="1">
    <source>
        <dbReference type="EMBL" id="GHI56239.1"/>
    </source>
</evidence>
<sequence length="62" mass="6760">MQMYTRFDSSTAGTTAGGQPEPCMVVVFVFDQELSSREVRLMTALKATVRSARVCLTSRAVA</sequence>
<name>A0ABQ3RK60_STRRR</name>
<comment type="caution">
    <text evidence="1">The sequence shown here is derived from an EMBL/GenBank/DDBJ whole genome shotgun (WGS) entry which is preliminary data.</text>
</comment>
<dbReference type="EMBL" id="BNEA01000015">
    <property type="protein sequence ID" value="GHI56239.1"/>
    <property type="molecule type" value="Genomic_DNA"/>
</dbReference>
<proteinExistence type="predicted"/>
<protein>
    <submittedName>
        <fullName evidence="1">Uncharacterized protein</fullName>
    </submittedName>
</protein>
<reference evidence="2" key="1">
    <citation type="submission" date="2023-07" db="EMBL/GenBank/DDBJ databases">
        <title>Whole genome shotgun sequence of Streptomyces achromogenes subsp. rubradiris NBRC 14000.</title>
        <authorList>
            <person name="Komaki H."/>
            <person name="Tamura T."/>
        </authorList>
    </citation>
    <scope>NUCLEOTIDE SEQUENCE [LARGE SCALE GENOMIC DNA]</scope>
    <source>
        <strain evidence="2">NBRC 14000</strain>
    </source>
</reference>
<dbReference type="Proteomes" id="UP000646738">
    <property type="component" value="Unassembled WGS sequence"/>
</dbReference>
<accession>A0ABQ3RK60</accession>
<organism evidence="1 2">
    <name type="scientific">Streptomyces rubradiris</name>
    <name type="common">Streptomyces achromogenes subsp. rubradiris</name>
    <dbReference type="NCBI Taxonomy" id="285531"/>
    <lineage>
        <taxon>Bacteria</taxon>
        <taxon>Bacillati</taxon>
        <taxon>Actinomycetota</taxon>
        <taxon>Actinomycetes</taxon>
        <taxon>Kitasatosporales</taxon>
        <taxon>Streptomycetaceae</taxon>
        <taxon>Streptomyces</taxon>
    </lineage>
</organism>
<gene>
    <name evidence="1" type="ORF">Srubr_60850</name>
</gene>